<dbReference type="PANTHER" id="PTHR30469">
    <property type="entry name" value="MULTIDRUG RESISTANCE PROTEIN MDTA"/>
    <property type="match status" value="1"/>
</dbReference>
<dbReference type="GO" id="GO:1990281">
    <property type="term" value="C:efflux pump complex"/>
    <property type="evidence" value="ECO:0007669"/>
    <property type="project" value="TreeGrafter"/>
</dbReference>
<dbReference type="Proteomes" id="UP000011885">
    <property type="component" value="Unassembled WGS sequence"/>
</dbReference>
<reference evidence="3 4" key="1">
    <citation type="journal article" date="2013" name="Mar. Genomics">
        <title>Expression of sulfatases in Rhodopirellula baltica and the diversity of sulfatases in the genus Rhodopirellula.</title>
        <authorList>
            <person name="Wegner C.E."/>
            <person name="Richter-Heitmann T."/>
            <person name="Klindworth A."/>
            <person name="Klockow C."/>
            <person name="Richter M."/>
            <person name="Achstetter T."/>
            <person name="Glockner F.O."/>
            <person name="Harder J."/>
        </authorList>
    </citation>
    <scope>NUCLEOTIDE SEQUENCE [LARGE SCALE GENOMIC DNA]</scope>
    <source>
        <strain evidence="3 4">SM41</strain>
    </source>
</reference>
<accession>M5TXM6</accession>
<evidence type="ECO:0000313" key="3">
    <source>
        <dbReference type="EMBL" id="EMI53764.1"/>
    </source>
</evidence>
<feature type="coiled-coil region" evidence="1">
    <location>
        <begin position="99"/>
        <end position="133"/>
    </location>
</feature>
<organism evidence="3 4">
    <name type="scientific">Rhodopirellula sallentina SM41</name>
    <dbReference type="NCBI Taxonomy" id="1263870"/>
    <lineage>
        <taxon>Bacteria</taxon>
        <taxon>Pseudomonadati</taxon>
        <taxon>Planctomycetota</taxon>
        <taxon>Planctomycetia</taxon>
        <taxon>Pirellulales</taxon>
        <taxon>Pirellulaceae</taxon>
        <taxon>Rhodopirellula</taxon>
    </lineage>
</organism>
<dbReference type="GO" id="GO:0015562">
    <property type="term" value="F:efflux transmembrane transporter activity"/>
    <property type="evidence" value="ECO:0007669"/>
    <property type="project" value="TreeGrafter"/>
</dbReference>
<dbReference type="SUPFAM" id="SSF111369">
    <property type="entry name" value="HlyD-like secretion proteins"/>
    <property type="match status" value="1"/>
</dbReference>
<dbReference type="Gene3D" id="2.40.50.100">
    <property type="match status" value="2"/>
</dbReference>
<feature type="region of interest" description="Disordered" evidence="2">
    <location>
        <begin position="213"/>
        <end position="243"/>
    </location>
</feature>
<gene>
    <name evidence="3" type="ORF">RSSM_04786</name>
</gene>
<keyword evidence="4" id="KW-1185">Reference proteome</keyword>
<proteinExistence type="predicted"/>
<protein>
    <submittedName>
        <fullName evidence="3">Multidrug efflux pump</fullName>
    </submittedName>
</protein>
<feature type="compositionally biased region" description="Low complexity" evidence="2">
    <location>
        <begin position="221"/>
        <end position="235"/>
    </location>
</feature>
<comment type="caution">
    <text evidence="3">The sequence shown here is derived from an EMBL/GenBank/DDBJ whole genome shotgun (WGS) entry which is preliminary data.</text>
</comment>
<dbReference type="AlphaFoldDB" id="M5TXM6"/>
<evidence type="ECO:0000256" key="1">
    <source>
        <dbReference type="SAM" id="Coils"/>
    </source>
</evidence>
<dbReference type="Gene3D" id="2.40.30.170">
    <property type="match status" value="1"/>
</dbReference>
<evidence type="ECO:0000313" key="4">
    <source>
        <dbReference type="Proteomes" id="UP000011885"/>
    </source>
</evidence>
<keyword evidence="1" id="KW-0175">Coiled coil</keyword>
<evidence type="ECO:0000256" key="2">
    <source>
        <dbReference type="SAM" id="MobiDB-lite"/>
    </source>
</evidence>
<sequence length="300" mass="32779">MVLIRNTTVAASIPGRIQSVEISEGESISAESTIARLDDSRARAELTSARAALRAATIQSENDVNTRYAERTLDVRQRELQQSTEANQRYAGSVTATEIDRLRLVIDQAALSVEQAEQERRVAEATVAEKEALCELARLRIQEHQVTAGIAGIVAEIFVQPGQWIDAGEPVARLVSLDPIRVSGFVDGRIHDASLVGRRVRFEIEPPKQSSATYFPFEQSSAPGSRAAANDAASAEKGLDRDQDEDAFEKGIDEVTPLYGVVTFVSPELHPVTSQVRLWANLENPDGRARPGMHGKLIIE</sequence>
<dbReference type="PATRIC" id="fig|1263870.3.peg.5062"/>
<name>M5TXM6_9BACT</name>
<dbReference type="EMBL" id="ANOH01000331">
    <property type="protein sequence ID" value="EMI53764.1"/>
    <property type="molecule type" value="Genomic_DNA"/>
</dbReference>